<reference evidence="3" key="1">
    <citation type="submission" date="2023-05" db="EMBL/GenBank/DDBJ databases">
        <title>Anaerotaeda fermentans gen. nov., sp. nov., a novel anaerobic planctomycete of the new family within the order Sedimentisphaerales isolated from Taman Peninsula, Russia.</title>
        <authorList>
            <person name="Khomyakova M.A."/>
            <person name="Merkel A.Y."/>
            <person name="Slobodkin A.I."/>
        </authorList>
    </citation>
    <scope>NUCLEOTIDE SEQUENCE</scope>
    <source>
        <strain evidence="3">M17dextr</strain>
    </source>
</reference>
<comment type="caution">
    <text evidence="3">The sequence shown here is derived from an EMBL/GenBank/DDBJ whole genome shotgun (WGS) entry which is preliminary data.</text>
</comment>
<protein>
    <recommendedName>
        <fullName evidence="5">Tetratricopeptide repeat-like domain-containing protein</fullName>
    </recommendedName>
</protein>
<feature type="region of interest" description="Disordered" evidence="1">
    <location>
        <begin position="248"/>
        <end position="276"/>
    </location>
</feature>
<dbReference type="EMBL" id="JASCXX010000004">
    <property type="protein sequence ID" value="MDI6448452.1"/>
    <property type="molecule type" value="Genomic_DNA"/>
</dbReference>
<keyword evidence="2" id="KW-1133">Transmembrane helix</keyword>
<evidence type="ECO:0008006" key="5">
    <source>
        <dbReference type="Google" id="ProtNLM"/>
    </source>
</evidence>
<dbReference type="Gene3D" id="1.25.40.10">
    <property type="entry name" value="Tetratricopeptide repeat domain"/>
    <property type="match status" value="1"/>
</dbReference>
<dbReference type="Proteomes" id="UP001431776">
    <property type="component" value="Unassembled WGS sequence"/>
</dbReference>
<keyword evidence="4" id="KW-1185">Reference proteome</keyword>
<keyword evidence="2" id="KW-0812">Transmembrane</keyword>
<gene>
    <name evidence="3" type="ORF">QJ522_05300</name>
</gene>
<sequence length="276" mass="29709">MKSDHRHELKTNELADWLAHFPQWVQENRSTLIGAGVVLVLVIGVYFMRFYRKDVISVRQQVQLTHLVTQIPAQKMAIARAASQGTDQSVALLPIAQDLETFAEGSRDDRMAALALIKRAEALRSELHFRLAGAGGEEVARQIAQAQNSYQEALTRASSIPVLAATAEFGLGLCEEELGNFDRAKEMYRAVAQNAAYDGTAAQAGAANRLLTVDDYRGAVAFKPAPPAPEGASIPTIQIPPAEDVFFEGSEPVAPDTNSIAAPETAVGEANEPASN</sequence>
<evidence type="ECO:0000313" key="4">
    <source>
        <dbReference type="Proteomes" id="UP001431776"/>
    </source>
</evidence>
<dbReference type="RefSeq" id="WP_349243856.1">
    <property type="nucleotide sequence ID" value="NZ_JASCXX010000004.1"/>
</dbReference>
<evidence type="ECO:0000313" key="3">
    <source>
        <dbReference type="EMBL" id="MDI6448452.1"/>
    </source>
</evidence>
<organism evidence="3 4">
    <name type="scientific">Anaerobaca lacustris</name>
    <dbReference type="NCBI Taxonomy" id="3044600"/>
    <lineage>
        <taxon>Bacteria</taxon>
        <taxon>Pseudomonadati</taxon>
        <taxon>Planctomycetota</taxon>
        <taxon>Phycisphaerae</taxon>
        <taxon>Sedimentisphaerales</taxon>
        <taxon>Anaerobacaceae</taxon>
        <taxon>Anaerobaca</taxon>
    </lineage>
</organism>
<evidence type="ECO:0000256" key="1">
    <source>
        <dbReference type="SAM" id="MobiDB-lite"/>
    </source>
</evidence>
<proteinExistence type="predicted"/>
<evidence type="ECO:0000256" key="2">
    <source>
        <dbReference type="SAM" id="Phobius"/>
    </source>
</evidence>
<feature type="transmembrane region" description="Helical" evidence="2">
    <location>
        <begin position="32"/>
        <end position="51"/>
    </location>
</feature>
<dbReference type="AlphaFoldDB" id="A0AAW6TVG3"/>
<name>A0AAW6TVG3_9BACT</name>
<accession>A0AAW6TVG3</accession>
<dbReference type="InterPro" id="IPR011990">
    <property type="entry name" value="TPR-like_helical_dom_sf"/>
</dbReference>
<keyword evidence="2" id="KW-0472">Membrane</keyword>